<protein>
    <recommendedName>
        <fullName evidence="2">UPF0235 protein H8E23_03715</fullName>
    </recommendedName>
</protein>
<dbReference type="Proteomes" id="UP000603434">
    <property type="component" value="Unassembled WGS sequence"/>
</dbReference>
<reference evidence="3 4" key="1">
    <citation type="submission" date="2020-08" db="EMBL/GenBank/DDBJ databases">
        <title>Bridging the membrane lipid divide: bacteria of the FCB group superphylum have the potential to synthesize archaeal ether lipids.</title>
        <authorList>
            <person name="Villanueva L."/>
            <person name="Von Meijenfeldt F.A.B."/>
            <person name="Westbye A.B."/>
            <person name="Yadav S."/>
            <person name="Hopmans E.C."/>
            <person name="Dutilh B.E."/>
            <person name="Sinninghe Damste J.S."/>
        </authorList>
    </citation>
    <scope>NUCLEOTIDE SEQUENCE [LARGE SCALE GENOMIC DNA]</scope>
    <source>
        <strain evidence="3">NIOZ-UU30</strain>
    </source>
</reference>
<dbReference type="InterPro" id="IPR036591">
    <property type="entry name" value="YggU-like_sf"/>
</dbReference>
<dbReference type="Pfam" id="PF02594">
    <property type="entry name" value="DUF167"/>
    <property type="match status" value="1"/>
</dbReference>
<evidence type="ECO:0000256" key="2">
    <source>
        <dbReference type="HAMAP-Rule" id="MF_00634"/>
    </source>
</evidence>
<dbReference type="SUPFAM" id="SSF69786">
    <property type="entry name" value="YggU-like"/>
    <property type="match status" value="1"/>
</dbReference>
<dbReference type="InterPro" id="IPR003746">
    <property type="entry name" value="DUF167"/>
</dbReference>
<dbReference type="PANTHER" id="PTHR13420:SF7">
    <property type="entry name" value="UPF0235 PROTEIN C15ORF40"/>
    <property type="match status" value="1"/>
</dbReference>
<dbReference type="SMART" id="SM01152">
    <property type="entry name" value="DUF167"/>
    <property type="match status" value="1"/>
</dbReference>
<accession>A0A8J6TLC6</accession>
<proteinExistence type="inferred from homology"/>
<dbReference type="Gene3D" id="3.30.1200.10">
    <property type="entry name" value="YggU-like"/>
    <property type="match status" value="1"/>
</dbReference>
<comment type="similarity">
    <text evidence="1 2">Belongs to the UPF0235 family.</text>
</comment>
<evidence type="ECO:0000313" key="4">
    <source>
        <dbReference type="Proteomes" id="UP000603434"/>
    </source>
</evidence>
<dbReference type="EMBL" id="JACNJH010000092">
    <property type="protein sequence ID" value="MBC8360488.1"/>
    <property type="molecule type" value="Genomic_DNA"/>
</dbReference>
<gene>
    <name evidence="3" type="ORF">H8E23_03715</name>
</gene>
<evidence type="ECO:0000313" key="3">
    <source>
        <dbReference type="EMBL" id="MBC8360488.1"/>
    </source>
</evidence>
<dbReference type="GO" id="GO:0005737">
    <property type="term" value="C:cytoplasm"/>
    <property type="evidence" value="ECO:0007669"/>
    <property type="project" value="TreeGrafter"/>
</dbReference>
<name>A0A8J6TLC6_9BACT</name>
<evidence type="ECO:0000256" key="1">
    <source>
        <dbReference type="ARBA" id="ARBA00010364"/>
    </source>
</evidence>
<dbReference type="AlphaFoldDB" id="A0A8J6TLC6"/>
<sequence>MLEIKENARGIIFKVFVQPRSSKNMIAGLHGDALKIKLKAPPVDGAANKMCIEYLAKCLNLPKSSLEILSGHASRTKRILVRFAGKNDASKTEAEQLTRSIAALTGT</sequence>
<dbReference type="NCBIfam" id="TIGR00251">
    <property type="entry name" value="DUF167 family protein"/>
    <property type="match status" value="1"/>
</dbReference>
<dbReference type="PANTHER" id="PTHR13420">
    <property type="entry name" value="UPF0235 PROTEIN C15ORF40"/>
    <property type="match status" value="1"/>
</dbReference>
<dbReference type="HAMAP" id="MF_00634">
    <property type="entry name" value="UPF0235"/>
    <property type="match status" value="1"/>
</dbReference>
<comment type="caution">
    <text evidence="3">The sequence shown here is derived from an EMBL/GenBank/DDBJ whole genome shotgun (WGS) entry which is preliminary data.</text>
</comment>
<organism evidence="3 4">
    <name type="scientific">Candidatus Desulfatibia profunda</name>
    <dbReference type="NCBI Taxonomy" id="2841695"/>
    <lineage>
        <taxon>Bacteria</taxon>
        <taxon>Pseudomonadati</taxon>
        <taxon>Thermodesulfobacteriota</taxon>
        <taxon>Desulfobacteria</taxon>
        <taxon>Desulfobacterales</taxon>
        <taxon>Desulfobacterales incertae sedis</taxon>
        <taxon>Candidatus Desulfatibia</taxon>
    </lineage>
</organism>